<dbReference type="InterPro" id="IPR001647">
    <property type="entry name" value="HTH_TetR"/>
</dbReference>
<evidence type="ECO:0000256" key="1">
    <source>
        <dbReference type="ARBA" id="ARBA00023125"/>
    </source>
</evidence>
<feature type="domain" description="HTH tetR-type" evidence="3">
    <location>
        <begin position="22"/>
        <end position="83"/>
    </location>
</feature>
<protein>
    <submittedName>
        <fullName evidence="4">TetR family transcriptional regulator</fullName>
    </submittedName>
</protein>
<sequence length="231" mass="25054">MPPAVPSRIRDGRNTRWDEHREQRRRLILDAAIAVVSEAPPGAELRLHDVAERVGLVRTVVQRHFGGRLQLTRAVQADVLEQAFALITRPVDLTQTLYAVAHSLVGETVHWVVGNPSLHALVERELGDGEQSELNRATTRYAGFLEQIVAGVAVGRGMTLDASQAASTHLLFVGIAGHVRAAVAYWASEEAHTLDADALERLLTDTIVGMVIRHAATLGLELDPDAPLLGS</sequence>
<reference evidence="5" key="1">
    <citation type="journal article" date="2019" name="Int. J. Syst. Evol. Microbiol.">
        <title>The Global Catalogue of Microorganisms (GCM) 10K type strain sequencing project: providing services to taxonomists for standard genome sequencing and annotation.</title>
        <authorList>
            <consortium name="The Broad Institute Genomics Platform"/>
            <consortium name="The Broad Institute Genome Sequencing Center for Infectious Disease"/>
            <person name="Wu L."/>
            <person name="Ma J."/>
        </authorList>
    </citation>
    <scope>NUCLEOTIDE SEQUENCE [LARGE SCALE GENOMIC DNA]</scope>
    <source>
        <strain evidence="5">CGMCC 4.7371</strain>
    </source>
</reference>
<dbReference type="RefSeq" id="WP_188784970.1">
    <property type="nucleotide sequence ID" value="NZ_BMNI01000011.1"/>
</dbReference>
<evidence type="ECO:0000259" key="3">
    <source>
        <dbReference type="PROSITE" id="PS50977"/>
    </source>
</evidence>
<organism evidence="4 5">
    <name type="scientific">Nocardioides phosphati</name>
    <dbReference type="NCBI Taxonomy" id="1867775"/>
    <lineage>
        <taxon>Bacteria</taxon>
        <taxon>Bacillati</taxon>
        <taxon>Actinomycetota</taxon>
        <taxon>Actinomycetes</taxon>
        <taxon>Propionibacteriales</taxon>
        <taxon>Nocardioidaceae</taxon>
        <taxon>Nocardioides</taxon>
    </lineage>
</organism>
<dbReference type="SUPFAM" id="SSF46689">
    <property type="entry name" value="Homeodomain-like"/>
    <property type="match status" value="1"/>
</dbReference>
<name>A0ABQ2NDK9_9ACTN</name>
<comment type="caution">
    <text evidence="4">The sequence shown here is derived from an EMBL/GenBank/DDBJ whole genome shotgun (WGS) entry which is preliminary data.</text>
</comment>
<feature type="DNA-binding region" description="H-T-H motif" evidence="2">
    <location>
        <begin position="46"/>
        <end position="65"/>
    </location>
</feature>
<dbReference type="EMBL" id="BMNI01000011">
    <property type="protein sequence ID" value="GGO93184.1"/>
    <property type="molecule type" value="Genomic_DNA"/>
</dbReference>
<evidence type="ECO:0000313" key="5">
    <source>
        <dbReference type="Proteomes" id="UP000655410"/>
    </source>
</evidence>
<dbReference type="Gene3D" id="1.10.357.10">
    <property type="entry name" value="Tetracycline Repressor, domain 2"/>
    <property type="match status" value="1"/>
</dbReference>
<evidence type="ECO:0000256" key="2">
    <source>
        <dbReference type="PROSITE-ProRule" id="PRU00335"/>
    </source>
</evidence>
<keyword evidence="5" id="KW-1185">Reference proteome</keyword>
<dbReference type="PROSITE" id="PS50977">
    <property type="entry name" value="HTH_TETR_2"/>
    <property type="match status" value="1"/>
</dbReference>
<gene>
    <name evidence="4" type="ORF">GCM10011584_31300</name>
</gene>
<dbReference type="InterPro" id="IPR009057">
    <property type="entry name" value="Homeodomain-like_sf"/>
</dbReference>
<evidence type="ECO:0000313" key="4">
    <source>
        <dbReference type="EMBL" id="GGO93184.1"/>
    </source>
</evidence>
<dbReference type="Proteomes" id="UP000655410">
    <property type="component" value="Unassembled WGS sequence"/>
</dbReference>
<accession>A0ABQ2NDK9</accession>
<proteinExistence type="predicted"/>
<keyword evidence="1 2" id="KW-0238">DNA-binding</keyword>